<keyword evidence="3" id="KW-1185">Reference proteome</keyword>
<gene>
    <name evidence="2" type="ORF">Fcan01_00245</name>
</gene>
<organism evidence="2 3">
    <name type="scientific">Folsomia candida</name>
    <name type="common">Springtail</name>
    <dbReference type="NCBI Taxonomy" id="158441"/>
    <lineage>
        <taxon>Eukaryota</taxon>
        <taxon>Metazoa</taxon>
        <taxon>Ecdysozoa</taxon>
        <taxon>Arthropoda</taxon>
        <taxon>Hexapoda</taxon>
        <taxon>Collembola</taxon>
        <taxon>Entomobryomorpha</taxon>
        <taxon>Isotomoidea</taxon>
        <taxon>Isotomidae</taxon>
        <taxon>Proisotominae</taxon>
        <taxon>Folsomia</taxon>
    </lineage>
</organism>
<dbReference type="AlphaFoldDB" id="A0A226EXC8"/>
<dbReference type="EMBL" id="LNIX01000001">
    <property type="protein sequence ID" value="OXA62315.1"/>
    <property type="molecule type" value="Genomic_DNA"/>
</dbReference>
<evidence type="ECO:0000256" key="1">
    <source>
        <dbReference type="SAM" id="Phobius"/>
    </source>
</evidence>
<keyword evidence="1" id="KW-1133">Transmembrane helix</keyword>
<feature type="transmembrane region" description="Helical" evidence="1">
    <location>
        <begin position="77"/>
        <end position="100"/>
    </location>
</feature>
<proteinExistence type="predicted"/>
<keyword evidence="1" id="KW-0812">Transmembrane</keyword>
<comment type="caution">
    <text evidence="2">The sequence shown here is derived from an EMBL/GenBank/DDBJ whole genome shotgun (WGS) entry which is preliminary data.</text>
</comment>
<keyword evidence="1" id="KW-0472">Membrane</keyword>
<feature type="transmembrane region" description="Helical" evidence="1">
    <location>
        <begin position="193"/>
        <end position="216"/>
    </location>
</feature>
<protein>
    <submittedName>
        <fullName evidence="2">Uncharacterized protein</fullName>
    </submittedName>
</protein>
<reference evidence="2 3" key="1">
    <citation type="submission" date="2015-12" db="EMBL/GenBank/DDBJ databases">
        <title>The genome of Folsomia candida.</title>
        <authorList>
            <person name="Faddeeva A."/>
            <person name="Derks M.F."/>
            <person name="Anvar Y."/>
            <person name="Smit S."/>
            <person name="Van Straalen N."/>
            <person name="Roelofs D."/>
        </authorList>
    </citation>
    <scope>NUCLEOTIDE SEQUENCE [LARGE SCALE GENOMIC DNA]</scope>
    <source>
        <strain evidence="2 3">VU population</strain>
        <tissue evidence="2">Whole body</tissue>
    </source>
</reference>
<feature type="transmembrane region" description="Helical" evidence="1">
    <location>
        <begin position="261"/>
        <end position="279"/>
    </location>
</feature>
<sequence>MHPGAQQEVSPVGFFKLLKTAYVGGLSFKKYVADVLNPPPTASYIPLMSTLARWSTLSFSIPMISRKSMQVSPIRSPLQWGVFTFSVLNMTFHASIFLFWMATNVFFPKVVTLPVWKQVMTSYFGATSYVNRLLFVVGELGKVTTLSNPIAIFILSVTSPCTPPVVTALLLPACRNGWDNVGGLLVWQKILLGLWQAFSWMTIDSVIILMLANLMVYPAEMMTLRVDSLEKEAIKSSEKIRFYRVTQVLEKLMNDVWRKPLMAIGLLGIIIAETTSLYVLTTSSSKVTVPILEFFIMIGADFFGVIHVVYRILSLPHLSSKKLIRNAKLVQKGDSPWFTRFLKSCSPLKIGMGDGNFFDRLTPFVIWQFCVDMLVNMLLI</sequence>
<name>A0A226EXC8_FOLCA</name>
<accession>A0A226EXC8</accession>
<feature type="transmembrane region" description="Helical" evidence="1">
    <location>
        <begin position="150"/>
        <end position="173"/>
    </location>
</feature>
<evidence type="ECO:0000313" key="2">
    <source>
        <dbReference type="EMBL" id="OXA62315.1"/>
    </source>
</evidence>
<dbReference type="Proteomes" id="UP000198287">
    <property type="component" value="Unassembled WGS sequence"/>
</dbReference>
<evidence type="ECO:0000313" key="3">
    <source>
        <dbReference type="Proteomes" id="UP000198287"/>
    </source>
</evidence>
<feature type="transmembrane region" description="Helical" evidence="1">
    <location>
        <begin position="291"/>
        <end position="313"/>
    </location>
</feature>